<reference evidence="13" key="1">
    <citation type="submission" date="2023-03" db="EMBL/GenBank/DDBJ databases">
        <authorList>
            <person name="Steffen K."/>
            <person name="Cardenas P."/>
        </authorList>
    </citation>
    <scope>NUCLEOTIDE SEQUENCE</scope>
</reference>
<gene>
    <name evidence="13" type="ORF">GBAR_LOCUS26469</name>
</gene>
<evidence type="ECO:0000256" key="2">
    <source>
        <dbReference type="ARBA" id="ARBA00010340"/>
    </source>
</evidence>
<name>A0AA35THT3_GEOBA</name>
<dbReference type="GO" id="GO:0005634">
    <property type="term" value="C:nucleus"/>
    <property type="evidence" value="ECO:0007669"/>
    <property type="project" value="UniProtKB-SubCell"/>
</dbReference>
<keyword evidence="3 10" id="KW-0479">Metal-binding</keyword>
<keyword evidence="9 10" id="KW-0539">Nucleus</keyword>
<dbReference type="InterPro" id="IPR032200">
    <property type="entry name" value="COE_DBD"/>
</dbReference>
<feature type="compositionally biased region" description="Low complexity" evidence="11">
    <location>
        <begin position="553"/>
        <end position="563"/>
    </location>
</feature>
<feature type="compositionally biased region" description="Polar residues" evidence="11">
    <location>
        <begin position="665"/>
        <end position="693"/>
    </location>
</feature>
<dbReference type="SUPFAM" id="SSF81296">
    <property type="entry name" value="E set domains"/>
    <property type="match status" value="1"/>
</dbReference>
<dbReference type="FunFam" id="2.60.40.3180:FF:000004">
    <property type="entry name" value="Transcription factor COE1"/>
    <property type="match status" value="1"/>
</dbReference>
<feature type="region of interest" description="Disordered" evidence="11">
    <location>
        <begin position="429"/>
        <end position="470"/>
    </location>
</feature>
<evidence type="ECO:0000256" key="8">
    <source>
        <dbReference type="ARBA" id="ARBA00023163"/>
    </source>
</evidence>
<dbReference type="Proteomes" id="UP001174909">
    <property type="component" value="Unassembled WGS sequence"/>
</dbReference>
<keyword evidence="4 10" id="KW-0863">Zinc-finger</keyword>
<evidence type="ECO:0000256" key="6">
    <source>
        <dbReference type="ARBA" id="ARBA00023015"/>
    </source>
</evidence>
<evidence type="ECO:0000256" key="4">
    <source>
        <dbReference type="ARBA" id="ARBA00022771"/>
    </source>
</evidence>
<evidence type="ECO:0000313" key="14">
    <source>
        <dbReference type="Proteomes" id="UP001174909"/>
    </source>
</evidence>
<dbReference type="Gene3D" id="2.60.40.3180">
    <property type="entry name" value="Transcription factor COE1, DNA-binding domain"/>
    <property type="match status" value="1"/>
</dbReference>
<proteinExistence type="inferred from homology"/>
<dbReference type="InterPro" id="IPR003523">
    <property type="entry name" value="Transcription_factor_COE"/>
</dbReference>
<evidence type="ECO:0000256" key="3">
    <source>
        <dbReference type="ARBA" id="ARBA00022723"/>
    </source>
</evidence>
<organism evidence="13 14">
    <name type="scientific">Geodia barretti</name>
    <name type="common">Barrett's horny sponge</name>
    <dbReference type="NCBI Taxonomy" id="519541"/>
    <lineage>
        <taxon>Eukaryota</taxon>
        <taxon>Metazoa</taxon>
        <taxon>Porifera</taxon>
        <taxon>Demospongiae</taxon>
        <taxon>Heteroscleromorpha</taxon>
        <taxon>Tetractinellida</taxon>
        <taxon>Astrophorina</taxon>
        <taxon>Geodiidae</taxon>
        <taxon>Geodia</taxon>
    </lineage>
</organism>
<protein>
    <submittedName>
        <fullName evidence="13">Transcription factor COE3</fullName>
    </submittedName>
</protein>
<feature type="compositionally biased region" description="Polar residues" evidence="11">
    <location>
        <begin position="710"/>
        <end position="719"/>
    </location>
</feature>
<evidence type="ECO:0000256" key="9">
    <source>
        <dbReference type="ARBA" id="ARBA00023242"/>
    </source>
</evidence>
<feature type="region of interest" description="Disordered" evidence="11">
    <location>
        <begin position="538"/>
        <end position="564"/>
    </location>
</feature>
<evidence type="ECO:0000256" key="10">
    <source>
        <dbReference type="RuleBase" id="RU004489"/>
    </source>
</evidence>
<comment type="caution">
    <text evidence="13">The sequence shown here is derived from an EMBL/GenBank/DDBJ whole genome shotgun (WGS) entry which is preliminary data.</text>
</comment>
<dbReference type="Pfam" id="PF16422">
    <property type="entry name" value="COE1_DBD"/>
    <property type="match status" value="1"/>
</dbReference>
<comment type="similarity">
    <text evidence="2 10">Belongs to the COE family.</text>
</comment>
<dbReference type="InterPro" id="IPR038173">
    <property type="entry name" value="COE_DBD_sf"/>
</dbReference>
<feature type="compositionally biased region" description="Polar residues" evidence="11">
    <location>
        <begin position="444"/>
        <end position="459"/>
    </location>
</feature>
<dbReference type="GO" id="GO:0003677">
    <property type="term" value="F:DNA binding"/>
    <property type="evidence" value="ECO:0007669"/>
    <property type="project" value="UniProtKB-KW"/>
</dbReference>
<feature type="region of interest" description="Disordered" evidence="11">
    <location>
        <begin position="1"/>
        <end position="30"/>
    </location>
</feature>
<dbReference type="EMBL" id="CASHTH010003683">
    <property type="protein sequence ID" value="CAI8047853.1"/>
    <property type="molecule type" value="Genomic_DNA"/>
</dbReference>
<dbReference type="Gene3D" id="1.10.287.4280">
    <property type="match status" value="1"/>
</dbReference>
<dbReference type="GO" id="GO:0008270">
    <property type="term" value="F:zinc ion binding"/>
    <property type="evidence" value="ECO:0007669"/>
    <property type="project" value="UniProtKB-KW"/>
</dbReference>
<keyword evidence="8 10" id="KW-0804">Transcription</keyword>
<evidence type="ECO:0000313" key="13">
    <source>
        <dbReference type="EMBL" id="CAI8047853.1"/>
    </source>
</evidence>
<evidence type="ECO:0000259" key="12">
    <source>
        <dbReference type="SMART" id="SM00429"/>
    </source>
</evidence>
<dbReference type="AlphaFoldDB" id="A0AA35THT3"/>
<dbReference type="InterPro" id="IPR014756">
    <property type="entry name" value="Ig_E-set"/>
</dbReference>
<evidence type="ECO:0000256" key="1">
    <source>
        <dbReference type="ARBA" id="ARBA00004123"/>
    </source>
</evidence>
<dbReference type="InterPro" id="IPR013783">
    <property type="entry name" value="Ig-like_fold"/>
</dbReference>
<keyword evidence="10" id="KW-0217">Developmental protein</keyword>
<feature type="region of interest" description="Disordered" evidence="11">
    <location>
        <begin position="657"/>
        <end position="719"/>
    </location>
</feature>
<dbReference type="Gene3D" id="2.60.40.10">
    <property type="entry name" value="Immunoglobulins"/>
    <property type="match status" value="1"/>
</dbReference>
<dbReference type="Pfam" id="PF01833">
    <property type="entry name" value="TIG"/>
    <property type="match status" value="1"/>
</dbReference>
<dbReference type="CDD" id="cd11606">
    <property type="entry name" value="COE_DBD"/>
    <property type="match status" value="1"/>
</dbReference>
<evidence type="ECO:0000256" key="11">
    <source>
        <dbReference type="SAM" id="MobiDB-lite"/>
    </source>
</evidence>
<evidence type="ECO:0000256" key="5">
    <source>
        <dbReference type="ARBA" id="ARBA00022833"/>
    </source>
</evidence>
<keyword evidence="6 10" id="KW-0805">Transcription regulation</keyword>
<accession>A0AA35THT3</accession>
<comment type="subcellular location">
    <subcellularLocation>
        <location evidence="1 10">Nucleus</location>
    </subcellularLocation>
</comment>
<dbReference type="Pfam" id="PF16423">
    <property type="entry name" value="COE1_HLH"/>
    <property type="match status" value="1"/>
</dbReference>
<dbReference type="InterPro" id="IPR032201">
    <property type="entry name" value="COE_HLH"/>
</dbReference>
<dbReference type="PANTHER" id="PTHR10747">
    <property type="entry name" value="TRANSCRIPTION FACTOR COE FAMILY MEMBER"/>
    <property type="match status" value="1"/>
</dbReference>
<evidence type="ECO:0000256" key="7">
    <source>
        <dbReference type="ARBA" id="ARBA00023125"/>
    </source>
</evidence>
<keyword evidence="7 10" id="KW-0238">DNA-binding</keyword>
<sequence>MSYPAVLNDTGPSPYHSPMEAPGSVISTEPPPPITATNGSFYTITTAVFEKQPPDNMRKSNFFHFVLHLADENQAPIEVERGIFKDFHDFYANGQEYRNGLVYTLNCLFRDGTRKEQELCVRLIDSSTKQLIPYEGTCKNPDFRRVLLTHELICSRCLEHRSCGNKNDTPSDPVIIDRFRLKFFVKCNQNCLKNAGNPKDSRRRFQVALYTHTNGTIPIGCSESMFVHNNSKHGRRQAPYRETFVGDGKPYITSVYPTEGWTSGGTRVCIVGMNFFEGIEVVFGTLQASAEVLSPNAIAVKTPVSPRHGEVDITLVFKNSQFCINSPGKFLYIDPDEVSFDHNFARLERLLRMPEDTDEIPKDILLRRAADALEAFYSIPRTQQHMTQPNHGCFPTYYPRSPAIFTPLFTPQFKSPGFHLVSPSKGMFGGDMEHKEEGGGGGSYPSNPVSRCNSNEALSQQPGQPQQVGGAMEGTFVFPQVPAHDSGLQQSSIQKPKPIPPSSMTAPMYPMAAMPYLHYHMQPAMGFPKMEPGTVHPNYLNHGGGGGGEEGGNRNNNNSTHQGLHPHHMGGHHPVHFAHHAVHGSQSHGYIMTGAPSVSPGPIAAATPGAQAFTFSTAGITNPSPSKVLRGGVALPSPQFGTFLFPPTTPTGLIAPISLPDLNAPTDSSPSVSSTATMTGVPTPNDGTSSGQHMSDGGIDAPPPTKKSKSQQQGSPILQ</sequence>
<feature type="compositionally biased region" description="Low complexity" evidence="11">
    <location>
        <begin position="460"/>
        <end position="470"/>
    </location>
</feature>
<keyword evidence="5 10" id="KW-0862">Zinc</keyword>
<dbReference type="GO" id="GO:0006355">
    <property type="term" value="P:regulation of DNA-templated transcription"/>
    <property type="evidence" value="ECO:0007669"/>
    <property type="project" value="InterPro"/>
</dbReference>
<dbReference type="InterPro" id="IPR002909">
    <property type="entry name" value="IPT_dom"/>
</dbReference>
<dbReference type="SMART" id="SM00429">
    <property type="entry name" value="IPT"/>
    <property type="match status" value="1"/>
</dbReference>
<feature type="domain" description="IPT/TIG" evidence="12">
    <location>
        <begin position="249"/>
        <end position="333"/>
    </location>
</feature>
<keyword evidence="14" id="KW-1185">Reference proteome</keyword>